<feature type="compositionally biased region" description="Gly residues" evidence="4">
    <location>
        <begin position="416"/>
        <end position="441"/>
    </location>
</feature>
<dbReference type="InterPro" id="IPR011936">
    <property type="entry name" value="Myxo_disulph_rpt"/>
</dbReference>
<dbReference type="EMBL" id="CP013065">
    <property type="protein sequence ID" value="ALM13803.1"/>
    <property type="molecule type" value="Genomic_DNA"/>
</dbReference>
<gene>
    <name evidence="5" type="ORF">PeribacterD1_1145</name>
</gene>
<reference evidence="6" key="1">
    <citation type="submission" date="2015-10" db="EMBL/GenBank/DDBJ databases">
        <title>Analysis of five complete genome sequences for members of the class Peribacteria in the recently recognized Peregrinibacteria bacterial phylum.</title>
        <authorList>
            <person name="Anantharaman K."/>
            <person name="Brown C.T."/>
            <person name="Burstein D."/>
            <person name="Castelle C.J."/>
            <person name="Probst A.J."/>
            <person name="Thomas B.C."/>
            <person name="Williams K.H."/>
            <person name="Banfield J.F."/>
        </authorList>
    </citation>
    <scope>NUCLEOTIDE SEQUENCE [LARGE SCALE GENOMIC DNA]</scope>
</reference>
<sequence length="1177" mass="120431">MISMLRRLLGSSGKLLAVVLGIVLTVTIFNRSSLRIPWLAQEMPADPWGLACGGTSFCNEFSWWSFTCNPAAKCCAKRNGAYVQVVACENVSPSVTLPAHGWCDSPAQVGDLCYDPASCTYGTCVEYAGPYYLECNLAGGGYCPEGTGCDTTGGCVLSTPFCETDSDCNDGNLQTVDTCSVGECSNVPGAYPASSSTPPPPPPPSSSSAPGGCACPPNPVPGCDPFGCLNGPPLPAFCVLVGTPVFNPTTCANECTGCDMECDTVYPPTPSSVAPITLPCGGGSVSASTNVFVQGSGGCNFAVSTTLTGSPHGSIASPPGASLYCPGDTVTIGMSFSSAGTYTLETCSEFDTAYYEMQVDYYCQQETCANGIWGPTIPDLCTPTPGGGSWSTPFTNTPQCSPLTITVNAATGCSSGGSGGSSGGSGGSSGGSGGSSGGSGGSSSHAFSSSSGGGSSGVSSAGASSSSRSSSFSGVSSMGSSASSTQSHSSSIPIQSSSGSVPSSYSSGISIQSSVGTSSFRSLASSRSSSSSTGYCGNGVLDPIEDSQCEPSIGYDKCFFYGFVCDVSTCRCTPSSTSSSYSSSSCPGDLCSGPYDPNGDEICASIGLSCEELSEPPCARCIGGSSSSIIVQSSATSTSSTSSTLCPGDLCSGPYDPNGDSVCASYGLLCEELSEPPCARCIGGSSSSIIIVQSSATSTSSSPTSPGCGNGLLDAGEECDDSNWNDGDGCDDLCRIETGPWCGNDVLDLGEQCDDGNWDDGDGCSRFCRDEATLAPRCGDGFLDPGEECDDGNPRNGDYCSVLCRWEGLERCANNIIEPPEQCDDGNTRDGDGCSRFCRTEQILGGPLCGDGLLDPGEECDDGNTGPEDGCDAWCRWEGFNRCGNHILEWGEQCDDGNLFNSDGCSTLCQREQTAPLSSCGDGRRAKTEQCDDGNPLDGDGCDRGCRIESFSAAAALLCGDGLRDVGEECDDGNLSNGDGCSSHCLFEQGRCGDSTVQRALGEQCEPSLHNASLPYGCTSTCRFLHRECGNGIPNLGEECDSGPLNSNLPDAPCRPDCSLPHCGDIVLDPVEFCDDGNLLGGDGCDEYCRREGGLITQRSSAASTFPSLRPAAPDVRAPAQPHAPLFATLQTFEPWRRGSTVRVPTHAPAGETGPASMAVMAAGAAAGLAWMRRKRS</sequence>
<organism evidence="5 6">
    <name type="scientific">Candidatus Peribacter riflensis</name>
    <dbReference type="NCBI Taxonomy" id="1735162"/>
    <lineage>
        <taxon>Bacteria</taxon>
        <taxon>Candidatus Peregrinibacteriota</taxon>
        <taxon>Candidatus Peribacteria</taxon>
        <taxon>Candidatus Peribacterales</taxon>
        <taxon>Candidatus Peribacteraceae</taxon>
        <taxon>Candidatus Peribacter</taxon>
    </lineage>
</organism>
<evidence type="ECO:0000256" key="3">
    <source>
        <dbReference type="ARBA" id="ARBA00023157"/>
    </source>
</evidence>
<dbReference type="KEGG" id="prf:PeribacterA2_1145"/>
<dbReference type="Pfam" id="PF13948">
    <property type="entry name" value="DUF4215"/>
    <property type="match status" value="7"/>
</dbReference>
<accession>A0A0S1SP68</accession>
<accession>A0A0S1SQD7</accession>
<evidence type="ECO:0000256" key="2">
    <source>
        <dbReference type="ARBA" id="ARBA00022737"/>
    </source>
</evidence>
<evidence type="ECO:0000256" key="4">
    <source>
        <dbReference type="SAM" id="MobiDB-lite"/>
    </source>
</evidence>
<dbReference type="GO" id="GO:0004222">
    <property type="term" value="F:metalloendopeptidase activity"/>
    <property type="evidence" value="ECO:0007669"/>
    <property type="project" value="TreeGrafter"/>
</dbReference>
<protein>
    <submittedName>
        <fullName evidence="5">Uncharacterized protein</fullName>
    </submittedName>
</protein>
<dbReference type="PATRIC" id="fig|1735161.3.peg.1119"/>
<keyword evidence="3" id="KW-1015">Disulfide bond</keyword>
<proteinExistence type="predicted"/>
<dbReference type="GO" id="GO:0005615">
    <property type="term" value="C:extracellular space"/>
    <property type="evidence" value="ECO:0007669"/>
    <property type="project" value="TreeGrafter"/>
</dbReference>
<dbReference type="PANTHER" id="PTHR46130:SF3">
    <property type="entry name" value="CHROMOSOME UNDETERMINED SCAFFOLD_33, WHOLE GENOME SHOTGUN SEQUENCE"/>
    <property type="match status" value="1"/>
</dbReference>
<dbReference type="GO" id="GO:0006508">
    <property type="term" value="P:proteolysis"/>
    <property type="evidence" value="ECO:0007669"/>
    <property type="project" value="TreeGrafter"/>
</dbReference>
<dbReference type="InterPro" id="IPR043543">
    <property type="entry name" value="PAPPA/PAPPA2"/>
</dbReference>
<dbReference type="STRING" id="1735162.PeribacterB2_1147"/>
<name>A0A0S1SIH4_9BACT</name>
<dbReference type="PANTHER" id="PTHR46130">
    <property type="entry name" value="LAMGL DOMAIN-CONTAINING PROTEIN"/>
    <property type="match status" value="1"/>
</dbReference>
<evidence type="ECO:0000313" key="6">
    <source>
        <dbReference type="Proteomes" id="UP000069135"/>
    </source>
</evidence>
<accession>A0A0S1SIH4</accession>
<accession>A0A0S1SQW3</accession>
<dbReference type="GO" id="GO:0007166">
    <property type="term" value="P:cell surface receptor signaling pathway"/>
    <property type="evidence" value="ECO:0007669"/>
    <property type="project" value="TreeGrafter"/>
</dbReference>
<feature type="compositionally biased region" description="Low complexity" evidence="4">
    <location>
        <begin position="457"/>
        <end position="503"/>
    </location>
</feature>
<dbReference type="Proteomes" id="UP000069135">
    <property type="component" value="Chromosome"/>
</dbReference>
<keyword evidence="2" id="KW-0677">Repeat</keyword>
<dbReference type="AlphaFoldDB" id="A0A0S1SIH4"/>
<reference evidence="5 6" key="2">
    <citation type="journal article" date="2016" name="PeerJ">
        <title>Analysis of five complete genome sequences for members of the class Peribacteria in the recently recognized Peregrinibacteria bacterial phylum.</title>
        <authorList>
            <person name="Anantharaman K."/>
            <person name="Brown C.T."/>
            <person name="Burstein D."/>
            <person name="Castelle C.J."/>
            <person name="Probst A.J."/>
            <person name="Thomas B.C."/>
            <person name="Williams K.H."/>
            <person name="Banfield J.F."/>
        </authorList>
    </citation>
    <scope>NUCLEOTIDE SEQUENCE [LARGE SCALE GENOMIC DNA]</scope>
    <source>
        <strain evidence="5">RIFOXYD1_FULL_PER-ii_59_16</strain>
    </source>
</reference>
<dbReference type="NCBIfam" id="TIGR02232">
    <property type="entry name" value="myxo_disulf_rpt"/>
    <property type="match status" value="9"/>
</dbReference>
<keyword evidence="1" id="KW-0732">Signal</keyword>
<accession>A0A0S1SV54</accession>
<feature type="region of interest" description="Disordered" evidence="4">
    <location>
        <begin position="416"/>
        <end position="503"/>
    </location>
</feature>
<evidence type="ECO:0000313" key="5">
    <source>
        <dbReference type="EMBL" id="ALM13803.1"/>
    </source>
</evidence>
<evidence type="ECO:0000256" key="1">
    <source>
        <dbReference type="ARBA" id="ARBA00022729"/>
    </source>
</evidence>